<dbReference type="OMA" id="DRWKSIN"/>
<evidence type="ECO:0000256" key="1">
    <source>
        <dbReference type="ARBA" id="ARBA00004141"/>
    </source>
</evidence>
<evidence type="ECO:0000256" key="5">
    <source>
        <dbReference type="ARBA" id="ARBA00023136"/>
    </source>
</evidence>
<accession>W1NZ72</accession>
<feature type="transmembrane region" description="Helical" evidence="6">
    <location>
        <begin position="142"/>
        <end position="171"/>
    </location>
</feature>
<evidence type="ECO:0000313" key="7">
    <source>
        <dbReference type="EMBL" id="ERM99999.1"/>
    </source>
</evidence>
<dbReference type="OrthoDB" id="10027388at2759"/>
<dbReference type="HOGENOM" id="CLU_078931_0_0_1"/>
<feature type="transmembrane region" description="Helical" evidence="6">
    <location>
        <begin position="183"/>
        <end position="203"/>
    </location>
</feature>
<dbReference type="GO" id="GO:0005886">
    <property type="term" value="C:plasma membrane"/>
    <property type="evidence" value="ECO:0000318"/>
    <property type="project" value="GO_Central"/>
</dbReference>
<dbReference type="GO" id="GO:0004930">
    <property type="term" value="F:G protein-coupled receptor activity"/>
    <property type="evidence" value="ECO:0000318"/>
    <property type="project" value="GO_Central"/>
</dbReference>
<dbReference type="AlphaFoldDB" id="W1NZ72"/>
<dbReference type="Gramene" id="ERM99999">
    <property type="protein sequence ID" value="ERM99999"/>
    <property type="gene ID" value="AMTR_s00110p00148650"/>
</dbReference>
<sequence length="300" mass="33940">MRIFEELHEIALPPATLSPSQMNSSSESSQWISQCHGLWYNIALIIPASLFLLFLLLQARKSLKKLSHGRSYIMIVYYALLWLVAVLNLSWCLLQSWQCAPGKEFAWNLLSLFTASGMLFLEVSLVAFLLQGNHVSGLDALMRTLIISGIIIGVDFFIKAVCIFGFGLPLFIDVSDTVNHQKWGLWVAHRLVLAAVYGFLLFMHHTKWRDRLPARPAFYNYISAMFTLNAVSLLACGLIGVGAGLGFGLYNLVAICYHSLYPPLLYITFLADFFQEEDLHLEDVYYSEMKDAGFFDADWD</sequence>
<dbReference type="KEGG" id="atr:18428044"/>
<keyword evidence="3 6" id="KW-0812">Transmembrane</keyword>
<dbReference type="Proteomes" id="UP000017836">
    <property type="component" value="Unassembled WGS sequence"/>
</dbReference>
<feature type="transmembrane region" description="Helical" evidence="6">
    <location>
        <begin position="38"/>
        <end position="59"/>
    </location>
</feature>
<evidence type="ECO:0000256" key="3">
    <source>
        <dbReference type="ARBA" id="ARBA00022692"/>
    </source>
</evidence>
<keyword evidence="4 6" id="KW-1133">Transmembrane helix</keyword>
<organism evidence="7 8">
    <name type="scientific">Amborella trichopoda</name>
    <dbReference type="NCBI Taxonomy" id="13333"/>
    <lineage>
        <taxon>Eukaryota</taxon>
        <taxon>Viridiplantae</taxon>
        <taxon>Streptophyta</taxon>
        <taxon>Embryophyta</taxon>
        <taxon>Tracheophyta</taxon>
        <taxon>Spermatophyta</taxon>
        <taxon>Magnoliopsida</taxon>
        <taxon>Amborellales</taxon>
        <taxon>Amborellaceae</taxon>
        <taxon>Amborella</taxon>
    </lineage>
</organism>
<keyword evidence="5 6" id="KW-0472">Membrane</keyword>
<protein>
    <recommendedName>
        <fullName evidence="9">Transmembrane protein adipocyte-associated 1</fullName>
    </recommendedName>
</protein>
<comment type="subcellular location">
    <subcellularLocation>
        <location evidence="1">Membrane</location>
        <topology evidence="1">Multi-pass membrane protein</topology>
    </subcellularLocation>
</comment>
<evidence type="ECO:0000256" key="4">
    <source>
        <dbReference type="ARBA" id="ARBA00022989"/>
    </source>
</evidence>
<feature type="transmembrane region" description="Helical" evidence="6">
    <location>
        <begin position="224"/>
        <end position="250"/>
    </location>
</feature>
<evidence type="ECO:0000256" key="6">
    <source>
        <dbReference type="SAM" id="Phobius"/>
    </source>
</evidence>
<dbReference type="Pfam" id="PF10160">
    <property type="entry name" value="Tmemb_40"/>
    <property type="match status" value="1"/>
</dbReference>
<keyword evidence="8" id="KW-1185">Reference proteome</keyword>
<proteinExistence type="inferred from homology"/>
<gene>
    <name evidence="7" type="ORF">AMTR_s00110p00148650</name>
</gene>
<dbReference type="PANTHER" id="PTHR15876">
    <property type="entry name" value="TRANSMEMBRANE PROTEIN ADIPOCYTE-ASSOCIATED 1"/>
    <property type="match status" value="1"/>
</dbReference>
<name>W1NZ72_AMBTC</name>
<comment type="similarity">
    <text evidence="2">Belongs to the UPF0359 family.</text>
</comment>
<reference evidence="8" key="1">
    <citation type="journal article" date="2013" name="Science">
        <title>The Amborella genome and the evolution of flowering plants.</title>
        <authorList>
            <consortium name="Amborella Genome Project"/>
        </authorList>
    </citation>
    <scope>NUCLEOTIDE SEQUENCE [LARGE SCALE GENOMIC DNA]</scope>
</reference>
<evidence type="ECO:0000313" key="8">
    <source>
        <dbReference type="Proteomes" id="UP000017836"/>
    </source>
</evidence>
<dbReference type="STRING" id="13333.W1NZ72"/>
<dbReference type="PANTHER" id="PTHR15876:SF8">
    <property type="entry name" value="TRANSMEMBRANE PROTEIN ADIPOCYTE-ASSOCIATED 1"/>
    <property type="match status" value="1"/>
</dbReference>
<dbReference type="EMBL" id="KI394965">
    <property type="protein sequence ID" value="ERM99999.1"/>
    <property type="molecule type" value="Genomic_DNA"/>
</dbReference>
<evidence type="ECO:0008006" key="9">
    <source>
        <dbReference type="Google" id="ProtNLM"/>
    </source>
</evidence>
<feature type="transmembrane region" description="Helical" evidence="6">
    <location>
        <begin position="109"/>
        <end position="130"/>
    </location>
</feature>
<evidence type="ECO:0000256" key="2">
    <source>
        <dbReference type="ARBA" id="ARBA00010125"/>
    </source>
</evidence>
<dbReference type="eggNOG" id="KOG4536">
    <property type="taxonomic scope" value="Eukaryota"/>
</dbReference>
<feature type="transmembrane region" description="Helical" evidence="6">
    <location>
        <begin position="71"/>
        <end position="97"/>
    </location>
</feature>
<dbReference type="InterPro" id="IPR018781">
    <property type="entry name" value="TPRA1/CAND2/CAND8"/>
</dbReference>
<dbReference type="GO" id="GO:0007186">
    <property type="term" value="P:G protein-coupled receptor signaling pathway"/>
    <property type="evidence" value="ECO:0000318"/>
    <property type="project" value="GO_Central"/>
</dbReference>